<dbReference type="PIR" id="T12737">
    <property type="entry name" value="T12737"/>
</dbReference>
<keyword evidence="4" id="KW-1185">Reference proteome</keyword>
<organism evidence="3 4">
    <name type="scientific">Methanobacterium phage psiM2</name>
    <name type="common">PsiM2</name>
    <dbReference type="NCBI Taxonomy" id="77048"/>
    <lineage>
        <taxon>Viruses</taxon>
        <taxon>Duplodnaviria</taxon>
        <taxon>Heunggongvirae</taxon>
        <taxon>Uroviricota</taxon>
        <taxon>Caudoviricetes</taxon>
        <taxon>Methanobavirales</taxon>
        <taxon>Leisingerviridae</taxon>
        <taxon>Psimunavirus</taxon>
        <taxon>Psimunavirus limi</taxon>
        <taxon>Psimunavirus psiM2</taxon>
    </lineage>
</organism>
<name>O80211_METM2</name>
<reference evidence="3 4" key="1">
    <citation type="journal article" date="1998" name="Mol. Microbiol.">
        <title>Molecular analysis of Methanobacterium phage psiM2.</title>
        <authorList>
            <person name="Pfister P."/>
            <person name="Wasserfallen A."/>
            <person name="Stettler R."/>
            <person name="Leisinger T."/>
        </authorList>
    </citation>
    <scope>NUCLEOTIDE SEQUENCE</scope>
</reference>
<dbReference type="Proteomes" id="UP000001155">
    <property type="component" value="Segment"/>
</dbReference>
<dbReference type="RefSeq" id="NP_046976.1">
    <property type="nucleotide sequence ID" value="NC_001902.1"/>
</dbReference>
<dbReference type="GeneID" id="1261720"/>
<dbReference type="OrthoDB" id="15066at10239"/>
<dbReference type="InterPro" id="IPR010090">
    <property type="entry name" value="Phage_tape_meas"/>
</dbReference>
<evidence type="ECO:0000313" key="3">
    <source>
        <dbReference type="EMBL" id="AAC27060.1"/>
    </source>
</evidence>
<accession>O80211</accession>
<evidence type="ECO:0000259" key="2">
    <source>
        <dbReference type="Pfam" id="PF10145"/>
    </source>
</evidence>
<proteinExistence type="predicted"/>
<dbReference type="EMBL" id="AF065411">
    <property type="protein sequence ID" value="AAC27060.1"/>
    <property type="molecule type" value="Genomic_DNA"/>
</dbReference>
<dbReference type="Pfam" id="PF10145">
    <property type="entry name" value="PhageMin_Tail"/>
    <property type="match status" value="1"/>
</dbReference>
<keyword evidence="1" id="KW-1188">Viral release from host cell</keyword>
<dbReference type="KEGG" id="vg:1261720"/>
<keyword evidence="1" id="KW-1245">Viral tail assembly</keyword>
<sequence length="1186" mass="132211">MTDHELAVQVRMDAEEVVNGLNDLNNALSNLPGSVEVDITTEDTVTPILETIQDSLETLPSDVEITISAFDDFATETITNIKDVVDGLPSEVNVTLTAEDNASDVLDSLKERLSDEFNITLNVDDNATEPITNLKELLSEIPSTVDISLNVDDNATEIVERLHGLLGDIPDEVTTTVNAEVNEGEVEDLKAKLEEIDGTTYDTAVNVDTESMETATETTNTFTGAVDGLTSKVAGLTAGFFSYNKTLELLDYNRIIEQSAILTNATQSQREAMEDLIRENYVYSLGMKGTASVMYTLAAYTNDVNLTIGYFKAALLGVKRSGEDASTVTLALARVFRDFNVSVQDSTDTVNLLLGLWRVSGYPSFTQFIDTVDRLGYFFKQAGLNVEDTARIIASVGPIGTRILRPFARDLAKISSSWVEGGESVKKYSDKLEGFGVAVRDAHGNLRPFKDVLFDFIEVLASIPDEEERVKVATSVFGETVGPALAQVAANWETVGSVTEEESEKMNKALGKSAEKHRDLLGWIRYYLDQVAMYLNDFFGDMGLIGESLLVGVFAKAAEYLAEGLKRLVPRVTGAIRKLFSDGFNELKKRLPEELSRRITDILSEGFKNAKSKAKDVVRGFIDSLKRMLGEEGGRLTPKIEIPKIEFPKIEFPKIEFPKIEFPKIEFPKIEFPKIEFPKIEFPKIEFPKIEFKLPKLNLSKIAPNLDEAGRFIMERLGNSIGSAAESTIPSLGSRIGSILVRGIGEGVGVALMSVDILANFREYLNRALSDPTSIFGPTPISLIGPTPFSLMPNPIKPIKEMFSPEKILERIYGPEEWEKRKGILMDNAKKYVEDPIREQLRKFAENPPGYLIQGFSQMWNDFKSWVSSHIPKFRWPRLPSLSIPNPVTAIQSAWAKFRSWVSSNIPRFRWPRLPNITIPNIVGAVQLAWSKFKSWVSSNIPRFRWPRLPNISMPNLVALIQQAWNKFLAWVKEHVPKFKWPKLPSPSMPNLVSLISKVWSSFTSWIKSRFSGFKWPKLPLPDFSGIAAQFRSWGSSFISNLAAGIRSAIPNLNSVLSIIRRLLPSSPPKEGPLSTLTYEIMHEYGYLLGTHFNRGLSATIPGTVESLGQPNFLPPSYLTTGTPTSQNINIEINTNVSIDRVEDDVDVEAMTRKITNKVKENMCDELNRQGILPYLYGRGYVRGVR</sequence>
<protein>
    <submittedName>
        <fullName evidence="3">Tail protein</fullName>
    </submittedName>
</protein>
<dbReference type="GO" id="GO:0098003">
    <property type="term" value="P:viral tail assembly"/>
    <property type="evidence" value="ECO:0007669"/>
    <property type="project" value="UniProtKB-KW"/>
</dbReference>
<feature type="domain" description="Phage tail tape measure protein" evidence="2">
    <location>
        <begin position="288"/>
        <end position="478"/>
    </location>
</feature>
<evidence type="ECO:0000313" key="4">
    <source>
        <dbReference type="Proteomes" id="UP000001155"/>
    </source>
</evidence>
<evidence type="ECO:0000256" key="1">
    <source>
        <dbReference type="ARBA" id="ARBA00022465"/>
    </source>
</evidence>